<proteinExistence type="predicted"/>
<organism evidence="5 6">
    <name type="scientific">Heterorhabditis bacteriophora</name>
    <name type="common">Entomopathogenic nematode worm</name>
    <dbReference type="NCBI Taxonomy" id="37862"/>
    <lineage>
        <taxon>Eukaryota</taxon>
        <taxon>Metazoa</taxon>
        <taxon>Ecdysozoa</taxon>
        <taxon>Nematoda</taxon>
        <taxon>Chromadorea</taxon>
        <taxon>Rhabditida</taxon>
        <taxon>Rhabditina</taxon>
        <taxon>Rhabditomorpha</taxon>
        <taxon>Strongyloidea</taxon>
        <taxon>Heterorhabditidae</taxon>
        <taxon>Heterorhabditis</taxon>
    </lineage>
</organism>
<dbReference type="Proteomes" id="UP000095283">
    <property type="component" value="Unplaced"/>
</dbReference>
<dbReference type="PANTHER" id="PTHR22957">
    <property type="entry name" value="TBC1 DOMAIN FAMILY MEMBER GTPASE-ACTIVATING PROTEIN"/>
    <property type="match status" value="1"/>
</dbReference>
<evidence type="ECO:0000256" key="2">
    <source>
        <dbReference type="SAM" id="MobiDB-lite"/>
    </source>
</evidence>
<dbReference type="GO" id="GO:0005737">
    <property type="term" value="C:cytoplasm"/>
    <property type="evidence" value="ECO:0007669"/>
    <property type="project" value="UniProtKB-ARBA"/>
</dbReference>
<evidence type="ECO:0000256" key="1">
    <source>
        <dbReference type="ARBA" id="ARBA00022468"/>
    </source>
</evidence>
<dbReference type="FunFam" id="1.10.8.270:FF:000011">
    <property type="entry name" value="TBC1 domain family member 5"/>
    <property type="match status" value="1"/>
</dbReference>
<dbReference type="WBParaSite" id="Hba_15411">
    <property type="protein sequence ID" value="Hba_15411"/>
    <property type="gene ID" value="Hba_15411"/>
</dbReference>
<accession>A0A1I7XDI6</accession>
<dbReference type="InterPro" id="IPR035969">
    <property type="entry name" value="Rab-GAP_TBC_sf"/>
</dbReference>
<feature type="region of interest" description="Disordered" evidence="2">
    <location>
        <begin position="426"/>
        <end position="449"/>
    </location>
</feature>
<dbReference type="Pfam" id="PF00566">
    <property type="entry name" value="RabGAP-TBC"/>
    <property type="match status" value="2"/>
</dbReference>
<keyword evidence="3" id="KW-0812">Transmembrane</keyword>
<name>A0A1I7XDI6_HETBA</name>
<evidence type="ECO:0000259" key="4">
    <source>
        <dbReference type="PROSITE" id="PS50086"/>
    </source>
</evidence>
<dbReference type="SMART" id="SM00164">
    <property type="entry name" value="TBC"/>
    <property type="match status" value="1"/>
</dbReference>
<evidence type="ECO:0000313" key="6">
    <source>
        <dbReference type="WBParaSite" id="Hba_15411"/>
    </source>
</evidence>
<keyword evidence="1" id="KW-0343">GTPase activation</keyword>
<evidence type="ECO:0000313" key="5">
    <source>
        <dbReference type="Proteomes" id="UP000095283"/>
    </source>
</evidence>
<dbReference type="PANTHER" id="PTHR22957:SF337">
    <property type="entry name" value="TBC1 DOMAIN FAMILY MEMBER 5"/>
    <property type="match status" value="1"/>
</dbReference>
<reference evidence="6" key="1">
    <citation type="submission" date="2016-11" db="UniProtKB">
        <authorList>
            <consortium name="WormBaseParasite"/>
        </authorList>
    </citation>
    <scope>IDENTIFICATION</scope>
</reference>
<feature type="transmembrane region" description="Helical" evidence="3">
    <location>
        <begin position="464"/>
        <end position="485"/>
    </location>
</feature>
<dbReference type="Gene3D" id="1.10.8.270">
    <property type="entry name" value="putative rabgap domain of human tbc1 domain family member 14 like domains"/>
    <property type="match status" value="1"/>
</dbReference>
<dbReference type="SUPFAM" id="SSF47923">
    <property type="entry name" value="Ypt/Rab-GAP domain of gyp1p"/>
    <property type="match status" value="2"/>
</dbReference>
<dbReference type="AlphaFoldDB" id="A0A1I7XDI6"/>
<sequence length="492" mass="56881">MTPVETASRNTSALVTFSIVQPLQVSSNSTEYASLLCDQFSEEILINFCVSGRLRSSNLRSVAWKIQLKCLPITKNEWASVSSRTRRQYEVLKKKNISNPYDDVFSQDPQYNNPLDQTDHSPWQRYFADSELRDIITKDVDRTFPETEFFQQAHIRRMMSDILLIYAKENPFLSYKQGMHEILAPLMFVLYSDSQSYEHFSENGGLRDISDSDRRILDIIYDTSYLEHDSFSMFCEMMLEVSKWYEEGIQISPNKVQKSESSPFMRIQDATPTSILMSELSAIGERLFSIDPKLAKHLSALDVAPQLYGIRWLRLLFGREFAIHDLLYVWDVFICDRPIDRMVECVFLAMLVHIRDLCESVIYHRPAYSAMTNFSHITVAGTSHPNKVTRGGDVLSYEEPPSGLRPKSTSVLAKMRSSVFDRAAMSVPNTPHTTPRKLKPKAGSNHQSQSPSWETVRIFSYFSSYFYCWLLSVYHYFLPSLVYYFSAHYMAQ</sequence>
<evidence type="ECO:0000256" key="3">
    <source>
        <dbReference type="SAM" id="Phobius"/>
    </source>
</evidence>
<protein>
    <submittedName>
        <fullName evidence="6">Rab-GAP TBC domain-containing protein</fullName>
    </submittedName>
</protein>
<keyword evidence="3" id="KW-1133">Transmembrane helix</keyword>
<feature type="domain" description="Rab-GAP TBC" evidence="4">
    <location>
        <begin position="54"/>
        <end position="337"/>
    </location>
</feature>
<keyword evidence="3" id="KW-0472">Membrane</keyword>
<keyword evidence="5" id="KW-1185">Reference proteome</keyword>
<dbReference type="GO" id="GO:0005096">
    <property type="term" value="F:GTPase activator activity"/>
    <property type="evidence" value="ECO:0007669"/>
    <property type="project" value="UniProtKB-KW"/>
</dbReference>
<dbReference type="Gene3D" id="1.10.472.80">
    <property type="entry name" value="Ypt/Rab-GAP domain of gyp1p, domain 3"/>
    <property type="match status" value="1"/>
</dbReference>
<dbReference type="PROSITE" id="PS50086">
    <property type="entry name" value="TBC_RABGAP"/>
    <property type="match status" value="1"/>
</dbReference>
<dbReference type="InterPro" id="IPR000195">
    <property type="entry name" value="Rab-GAP-TBC_dom"/>
</dbReference>